<sequence length="49" mass="5911">MKWLLRRAGYFLPMMLEDYFRYYKGCQDCQKFGFIQRSPASAMNPIIKP</sequence>
<evidence type="ECO:0008006" key="2">
    <source>
        <dbReference type="Google" id="ProtNLM"/>
    </source>
</evidence>
<dbReference type="EMBL" id="GBRH01216698">
    <property type="protein sequence ID" value="JAD81197.1"/>
    <property type="molecule type" value="Transcribed_RNA"/>
</dbReference>
<accession>A0A0A9DBS0</accession>
<dbReference type="AlphaFoldDB" id="A0A0A9DBS0"/>
<reference evidence="1" key="1">
    <citation type="submission" date="2014-09" db="EMBL/GenBank/DDBJ databases">
        <authorList>
            <person name="Magalhaes I.L.F."/>
            <person name="Oliveira U."/>
            <person name="Santos F.R."/>
            <person name="Vidigal T.H.D.A."/>
            <person name="Brescovit A.D."/>
            <person name="Santos A.J."/>
        </authorList>
    </citation>
    <scope>NUCLEOTIDE SEQUENCE</scope>
    <source>
        <tissue evidence="1">Shoot tissue taken approximately 20 cm above the soil surface</tissue>
    </source>
</reference>
<evidence type="ECO:0000313" key="1">
    <source>
        <dbReference type="EMBL" id="JAD81197.1"/>
    </source>
</evidence>
<reference evidence="1" key="2">
    <citation type="journal article" date="2015" name="Data Brief">
        <title>Shoot transcriptome of the giant reed, Arundo donax.</title>
        <authorList>
            <person name="Barrero R.A."/>
            <person name="Guerrero F.D."/>
            <person name="Moolhuijzen P."/>
            <person name="Goolsby J.A."/>
            <person name="Tidwell J."/>
            <person name="Bellgard S.E."/>
            <person name="Bellgard M.I."/>
        </authorList>
    </citation>
    <scope>NUCLEOTIDE SEQUENCE</scope>
    <source>
        <tissue evidence="1">Shoot tissue taken approximately 20 cm above the soil surface</tissue>
    </source>
</reference>
<protein>
    <recommendedName>
        <fullName evidence="2">Integrase zinc-binding domain-containing protein</fullName>
    </recommendedName>
</protein>
<organism evidence="1">
    <name type="scientific">Arundo donax</name>
    <name type="common">Giant reed</name>
    <name type="synonym">Donax arundinaceus</name>
    <dbReference type="NCBI Taxonomy" id="35708"/>
    <lineage>
        <taxon>Eukaryota</taxon>
        <taxon>Viridiplantae</taxon>
        <taxon>Streptophyta</taxon>
        <taxon>Embryophyta</taxon>
        <taxon>Tracheophyta</taxon>
        <taxon>Spermatophyta</taxon>
        <taxon>Magnoliopsida</taxon>
        <taxon>Liliopsida</taxon>
        <taxon>Poales</taxon>
        <taxon>Poaceae</taxon>
        <taxon>PACMAD clade</taxon>
        <taxon>Arundinoideae</taxon>
        <taxon>Arundineae</taxon>
        <taxon>Arundo</taxon>
    </lineage>
</organism>
<proteinExistence type="predicted"/>
<name>A0A0A9DBS0_ARUDO</name>